<evidence type="ECO:0000313" key="2">
    <source>
        <dbReference type="Proteomes" id="UP000789375"/>
    </source>
</evidence>
<proteinExistence type="predicted"/>
<dbReference type="EMBL" id="CAJVPP010000454">
    <property type="protein sequence ID" value="CAG8484426.1"/>
    <property type="molecule type" value="Genomic_DNA"/>
</dbReference>
<reference evidence="1" key="1">
    <citation type="submission" date="2021-06" db="EMBL/GenBank/DDBJ databases">
        <authorList>
            <person name="Kallberg Y."/>
            <person name="Tangrot J."/>
            <person name="Rosling A."/>
        </authorList>
    </citation>
    <scope>NUCLEOTIDE SEQUENCE</scope>
    <source>
        <strain evidence="1">87-6 pot B 2015</strain>
    </source>
</reference>
<comment type="caution">
    <text evidence="1">The sequence shown here is derived from an EMBL/GenBank/DDBJ whole genome shotgun (WGS) entry which is preliminary data.</text>
</comment>
<evidence type="ECO:0000313" key="1">
    <source>
        <dbReference type="EMBL" id="CAG8484426.1"/>
    </source>
</evidence>
<dbReference type="AlphaFoldDB" id="A0A9N8ZCI9"/>
<sequence>MPSLTVILLCNSSGINNIIWNQSKEIAKSKVHLSLSELITKINIKTTIIDKIGNSKSQRYFFKNLARYQSQDNKNHVISNDSGNNLKETSESIVGKVKRTLLTVDNIDLKKIFIDY</sequence>
<gene>
    <name evidence="1" type="ORF">FMOSSE_LOCUS3196</name>
</gene>
<protein>
    <submittedName>
        <fullName evidence="1">9425_t:CDS:1</fullName>
    </submittedName>
</protein>
<keyword evidence="2" id="KW-1185">Reference proteome</keyword>
<dbReference type="Proteomes" id="UP000789375">
    <property type="component" value="Unassembled WGS sequence"/>
</dbReference>
<organism evidence="1 2">
    <name type="scientific">Funneliformis mosseae</name>
    <name type="common">Endomycorrhizal fungus</name>
    <name type="synonym">Glomus mosseae</name>
    <dbReference type="NCBI Taxonomy" id="27381"/>
    <lineage>
        <taxon>Eukaryota</taxon>
        <taxon>Fungi</taxon>
        <taxon>Fungi incertae sedis</taxon>
        <taxon>Mucoromycota</taxon>
        <taxon>Glomeromycotina</taxon>
        <taxon>Glomeromycetes</taxon>
        <taxon>Glomerales</taxon>
        <taxon>Glomeraceae</taxon>
        <taxon>Funneliformis</taxon>
    </lineage>
</organism>
<accession>A0A9N8ZCI9</accession>
<name>A0A9N8ZCI9_FUNMO</name>